<gene>
    <name evidence="2" type="ORF">METZ01_LOCUS391709</name>
</gene>
<feature type="domain" description="Plastocyanin-like" evidence="1">
    <location>
        <begin position="58"/>
        <end position="164"/>
    </location>
</feature>
<evidence type="ECO:0000313" key="2">
    <source>
        <dbReference type="EMBL" id="SVD38855.1"/>
    </source>
</evidence>
<dbReference type="InterPro" id="IPR011707">
    <property type="entry name" value="Cu-oxidase-like_N"/>
</dbReference>
<feature type="non-terminal residue" evidence="2">
    <location>
        <position position="289"/>
    </location>
</feature>
<dbReference type="InterPro" id="IPR008972">
    <property type="entry name" value="Cupredoxin"/>
</dbReference>
<accession>A0A382UYL0</accession>
<reference evidence="2" key="1">
    <citation type="submission" date="2018-05" db="EMBL/GenBank/DDBJ databases">
        <authorList>
            <person name="Lanie J.A."/>
            <person name="Ng W.-L."/>
            <person name="Kazmierczak K.M."/>
            <person name="Andrzejewski T.M."/>
            <person name="Davidsen T.M."/>
            <person name="Wayne K.J."/>
            <person name="Tettelin H."/>
            <person name="Glass J.I."/>
            <person name="Rusch D."/>
            <person name="Podicherti R."/>
            <person name="Tsui H.-C.T."/>
            <person name="Winkler M.E."/>
        </authorList>
    </citation>
    <scope>NUCLEOTIDE SEQUENCE</scope>
</reference>
<evidence type="ECO:0000259" key="1">
    <source>
        <dbReference type="Pfam" id="PF07732"/>
    </source>
</evidence>
<dbReference type="Pfam" id="PF07732">
    <property type="entry name" value="Cu-oxidase_3"/>
    <property type="match status" value="1"/>
</dbReference>
<proteinExistence type="predicted"/>
<name>A0A382UYL0_9ZZZZ</name>
<dbReference type="SUPFAM" id="SSF49503">
    <property type="entry name" value="Cupredoxins"/>
    <property type="match status" value="1"/>
</dbReference>
<protein>
    <recommendedName>
        <fullName evidence="1">Plastocyanin-like domain-containing protein</fullName>
    </recommendedName>
</protein>
<sequence>LCPKGAPVKNFSVVAINTALKFNPNTEDEIEVDFERKLLLTNADAKIFALEGEMAKAAADGKHPHPLTLRANIGECIKIKLTNRLKKSNASIHANNIAFDPLDSQGINVGNNPGDQTVKPGKSKVYTFYAHKDFNINGALLWDFGDVTSNIRSGMYGGIIIGPKGSVYRDPETGKDISLGNSWKADVIIDKSYPENQNLENYRDFALYFQDEDNILGTSFMPYLQNVAGLTGVNYRLEPWTYREDEGCELGNMFTACVAADGDPATPILKAHAGDRVMINIFGAHNEQN</sequence>
<dbReference type="GO" id="GO:0005507">
    <property type="term" value="F:copper ion binding"/>
    <property type="evidence" value="ECO:0007669"/>
    <property type="project" value="InterPro"/>
</dbReference>
<dbReference type="EMBL" id="UINC01147496">
    <property type="protein sequence ID" value="SVD38855.1"/>
    <property type="molecule type" value="Genomic_DNA"/>
</dbReference>
<dbReference type="Gene3D" id="2.60.40.420">
    <property type="entry name" value="Cupredoxins - blue copper proteins"/>
    <property type="match status" value="1"/>
</dbReference>
<organism evidence="2">
    <name type="scientific">marine metagenome</name>
    <dbReference type="NCBI Taxonomy" id="408172"/>
    <lineage>
        <taxon>unclassified sequences</taxon>
        <taxon>metagenomes</taxon>
        <taxon>ecological metagenomes</taxon>
    </lineage>
</organism>
<dbReference type="AlphaFoldDB" id="A0A382UYL0"/>
<feature type="non-terminal residue" evidence="2">
    <location>
        <position position="1"/>
    </location>
</feature>